<comment type="similarity">
    <text evidence="2">Belongs to the concentrative nucleoside transporter (CNT) (TC 2.A.41) family.</text>
</comment>
<feature type="transmembrane region" description="Helical" evidence="7">
    <location>
        <begin position="179"/>
        <end position="201"/>
    </location>
</feature>
<evidence type="ECO:0000256" key="2">
    <source>
        <dbReference type="ARBA" id="ARBA00009033"/>
    </source>
</evidence>
<dbReference type="InterPro" id="IPR011642">
    <property type="entry name" value="Gate_dom"/>
</dbReference>
<dbReference type="InterPro" id="IPR002668">
    <property type="entry name" value="CNT_N_dom"/>
</dbReference>
<feature type="domain" description="Concentrative nucleoside transporter C-terminal" evidence="9">
    <location>
        <begin position="212"/>
        <end position="418"/>
    </location>
</feature>
<proteinExistence type="inferred from homology"/>
<evidence type="ECO:0000256" key="3">
    <source>
        <dbReference type="ARBA" id="ARBA00022475"/>
    </source>
</evidence>
<dbReference type="PANTHER" id="PTHR10590:SF4">
    <property type="entry name" value="SOLUTE CARRIER FAMILY 28 MEMBER 3"/>
    <property type="match status" value="1"/>
</dbReference>
<feature type="transmembrane region" description="Helical" evidence="7">
    <location>
        <begin position="333"/>
        <end position="351"/>
    </location>
</feature>
<reference evidence="12" key="1">
    <citation type="journal article" date="2019" name="Int. J. Syst. Evol. Microbiol.">
        <title>The Global Catalogue of Microorganisms (GCM) 10K type strain sequencing project: providing services to taxonomists for standard genome sequencing and annotation.</title>
        <authorList>
            <consortium name="The Broad Institute Genomics Platform"/>
            <consortium name="The Broad Institute Genome Sequencing Center for Infectious Disease"/>
            <person name="Wu L."/>
            <person name="Ma J."/>
        </authorList>
    </citation>
    <scope>NUCLEOTIDE SEQUENCE [LARGE SCALE GENOMIC DNA]</scope>
    <source>
        <strain evidence="12">CCUG 55074</strain>
    </source>
</reference>
<dbReference type="InterPro" id="IPR011657">
    <property type="entry name" value="CNT_C_dom"/>
</dbReference>
<comment type="caution">
    <text evidence="11">The sequence shown here is derived from an EMBL/GenBank/DDBJ whole genome shotgun (WGS) entry which is preliminary data.</text>
</comment>
<evidence type="ECO:0000256" key="7">
    <source>
        <dbReference type="SAM" id="Phobius"/>
    </source>
</evidence>
<evidence type="ECO:0000313" key="11">
    <source>
        <dbReference type="EMBL" id="MFD1191849.1"/>
    </source>
</evidence>
<feature type="transmembrane region" description="Helical" evidence="7">
    <location>
        <begin position="363"/>
        <end position="387"/>
    </location>
</feature>
<organism evidence="11 12">
    <name type="scientific">Phenylobacterium conjunctum</name>
    <dbReference type="NCBI Taxonomy" id="1298959"/>
    <lineage>
        <taxon>Bacteria</taxon>
        <taxon>Pseudomonadati</taxon>
        <taxon>Pseudomonadota</taxon>
        <taxon>Alphaproteobacteria</taxon>
        <taxon>Caulobacterales</taxon>
        <taxon>Caulobacteraceae</taxon>
        <taxon>Phenylobacterium</taxon>
    </lineage>
</organism>
<protein>
    <submittedName>
        <fullName evidence="11">NupC/NupG family nucleoside CNT transporter</fullName>
    </submittedName>
</protein>
<dbReference type="InterPro" id="IPR008276">
    <property type="entry name" value="C_nuclsd_transpt"/>
</dbReference>
<keyword evidence="3" id="KW-1003">Cell membrane</keyword>
<keyword evidence="5 7" id="KW-1133">Transmembrane helix</keyword>
<feature type="transmembrane region" description="Helical" evidence="7">
    <location>
        <begin position="269"/>
        <end position="291"/>
    </location>
</feature>
<feature type="transmembrane region" description="Helical" evidence="7">
    <location>
        <begin position="303"/>
        <end position="321"/>
    </location>
</feature>
<evidence type="ECO:0000259" key="8">
    <source>
        <dbReference type="Pfam" id="PF01773"/>
    </source>
</evidence>
<dbReference type="EMBL" id="JBHTLQ010000036">
    <property type="protein sequence ID" value="MFD1191849.1"/>
    <property type="molecule type" value="Genomic_DNA"/>
</dbReference>
<evidence type="ECO:0000256" key="6">
    <source>
        <dbReference type="ARBA" id="ARBA00023136"/>
    </source>
</evidence>
<keyword evidence="12" id="KW-1185">Reference proteome</keyword>
<dbReference type="RefSeq" id="WP_374345245.1">
    <property type="nucleotide sequence ID" value="NZ_JBHTLQ010000036.1"/>
</dbReference>
<evidence type="ECO:0000256" key="4">
    <source>
        <dbReference type="ARBA" id="ARBA00022692"/>
    </source>
</evidence>
<evidence type="ECO:0000259" key="9">
    <source>
        <dbReference type="Pfam" id="PF07662"/>
    </source>
</evidence>
<feature type="transmembrane region" description="Helical" evidence="7">
    <location>
        <begin position="213"/>
        <end position="232"/>
    </location>
</feature>
<evidence type="ECO:0000259" key="10">
    <source>
        <dbReference type="Pfam" id="PF07670"/>
    </source>
</evidence>
<dbReference type="PANTHER" id="PTHR10590">
    <property type="entry name" value="SODIUM/NUCLEOSIDE COTRANSPORTER"/>
    <property type="match status" value="1"/>
</dbReference>
<keyword evidence="4 7" id="KW-0812">Transmembrane</keyword>
<feature type="transmembrane region" description="Helical" evidence="7">
    <location>
        <begin position="399"/>
        <end position="420"/>
    </location>
</feature>
<evidence type="ECO:0000313" key="12">
    <source>
        <dbReference type="Proteomes" id="UP001597216"/>
    </source>
</evidence>
<feature type="transmembrane region" description="Helical" evidence="7">
    <location>
        <begin position="101"/>
        <end position="122"/>
    </location>
</feature>
<accession>A0ABW3T3U7</accession>
<dbReference type="Pfam" id="PF07662">
    <property type="entry name" value="Nucleos_tra2_C"/>
    <property type="match status" value="1"/>
</dbReference>
<keyword evidence="6 7" id="KW-0472">Membrane</keyword>
<feature type="transmembrane region" description="Helical" evidence="7">
    <location>
        <begin position="32"/>
        <end position="50"/>
    </location>
</feature>
<sequence>MFQPENAQSLVGLALILALCWGLSENRERFPWKLVLGALVIQAVLVLALFGAPPLRAALIAVGAAVDGLAASTQAGVSFVFGFLSGVPDQPYAVQNPGGLFIFAFRVLPVILVVCALAALLWHWRILKWITQGFGFIFEKTMGLRGAPALATAATVFMGQIEGPIFIRSYLASLSRSELFLLIAVGMSCVSGSTMVAYVTILKDVLPNAAAHVLTASIISAPAGVMLARILVPRNPRMEEAKDLDPTASKVYESSIDALIKGTTDGLQIALNVGATLIVFVALAAMVNGVLGMLPPVAGAPLSLERILGMIFAPLAWAIGVPWHDAPTAGSLLGVKLVLTEFTAFIKLGAIPLAEMDPRSRVIMTYALCGFANIASVGMNVAGYTVLVPERRAEVIGMVWKAMFAGFLATCVTASVVGLLPPSLFGG</sequence>
<dbReference type="Proteomes" id="UP001597216">
    <property type="component" value="Unassembled WGS sequence"/>
</dbReference>
<dbReference type="Pfam" id="PF07670">
    <property type="entry name" value="Gate"/>
    <property type="match status" value="1"/>
</dbReference>
<dbReference type="Pfam" id="PF01773">
    <property type="entry name" value="Nucleos_tra2_N"/>
    <property type="match status" value="1"/>
</dbReference>
<comment type="subcellular location">
    <subcellularLocation>
        <location evidence="1">Cell membrane</location>
        <topology evidence="1">Multi-pass membrane protein</topology>
    </subcellularLocation>
</comment>
<evidence type="ECO:0000256" key="1">
    <source>
        <dbReference type="ARBA" id="ARBA00004651"/>
    </source>
</evidence>
<feature type="domain" description="Concentrative nucleoside transporter N-terminal" evidence="8">
    <location>
        <begin position="11"/>
        <end position="83"/>
    </location>
</feature>
<feature type="transmembrane region" description="Helical" evidence="7">
    <location>
        <begin position="57"/>
        <end position="81"/>
    </location>
</feature>
<evidence type="ECO:0000256" key="5">
    <source>
        <dbReference type="ARBA" id="ARBA00022989"/>
    </source>
</evidence>
<feature type="domain" description="Nucleoside transporter/FeoB GTPase Gate" evidence="10">
    <location>
        <begin position="104"/>
        <end position="203"/>
    </location>
</feature>
<gene>
    <name evidence="11" type="ORF">ACFQ27_14760</name>
</gene>
<name>A0ABW3T3U7_9CAUL</name>